<keyword evidence="4" id="KW-0325">Glycoprotein</keyword>
<keyword evidence="2" id="KW-0964">Secreted</keyword>
<evidence type="ECO:0000256" key="3">
    <source>
        <dbReference type="ARBA" id="ARBA00022729"/>
    </source>
</evidence>
<dbReference type="EMBL" id="GADI01005443">
    <property type="protein sequence ID" value="JAA68365.1"/>
    <property type="molecule type" value="mRNA"/>
</dbReference>
<evidence type="ECO:0000256" key="6">
    <source>
        <dbReference type="SAM" id="MobiDB-lite"/>
    </source>
</evidence>
<dbReference type="Pfam" id="PF12115">
    <property type="entry name" value="Salp15"/>
    <property type="match status" value="1"/>
</dbReference>
<dbReference type="AlphaFoldDB" id="A0A0K8RB48"/>
<feature type="region of interest" description="Disordered" evidence="6">
    <location>
        <begin position="23"/>
        <end position="73"/>
    </location>
</feature>
<evidence type="ECO:0000313" key="8">
    <source>
        <dbReference type="EMBL" id="JAA68365.1"/>
    </source>
</evidence>
<comment type="subcellular location">
    <subcellularLocation>
        <location evidence="1">Secreted</location>
    </subcellularLocation>
</comment>
<evidence type="ECO:0000256" key="5">
    <source>
        <dbReference type="ARBA" id="ARBA00034321"/>
    </source>
</evidence>
<name>A0A0K8RB48_IXORI</name>
<accession>A0A0K8RB48</accession>
<dbReference type="InterPro" id="IPR021971">
    <property type="entry name" value="Salp15"/>
</dbReference>
<feature type="signal peptide" evidence="7">
    <location>
        <begin position="1"/>
        <end position="18"/>
    </location>
</feature>
<evidence type="ECO:0000256" key="1">
    <source>
        <dbReference type="ARBA" id="ARBA00004613"/>
    </source>
</evidence>
<comment type="similarity">
    <text evidence="5">Belongs to the salp15 family.</text>
</comment>
<sequence>MFTLKFFILFVIAGLCFGDTSASGTDDQEKEKVEVGSAGNTANNNAGDGKGDSDDAANRGNRAGHGLPHFIGDEEGRKNYVNVLVTKCGNSGEWKVNEKNITASLPRCTYICENIKNSGATNVDEV</sequence>
<protein>
    <submittedName>
        <fullName evidence="8">Putative ixodes 8-cys protein</fullName>
    </submittedName>
</protein>
<evidence type="ECO:0000256" key="7">
    <source>
        <dbReference type="SAM" id="SignalP"/>
    </source>
</evidence>
<feature type="chain" id="PRO_5005517145" evidence="7">
    <location>
        <begin position="19"/>
        <end position="126"/>
    </location>
</feature>
<keyword evidence="3 7" id="KW-0732">Signal</keyword>
<organism evidence="8">
    <name type="scientific">Ixodes ricinus</name>
    <name type="common">Common tick</name>
    <name type="synonym">Acarus ricinus</name>
    <dbReference type="NCBI Taxonomy" id="34613"/>
    <lineage>
        <taxon>Eukaryota</taxon>
        <taxon>Metazoa</taxon>
        <taxon>Ecdysozoa</taxon>
        <taxon>Arthropoda</taxon>
        <taxon>Chelicerata</taxon>
        <taxon>Arachnida</taxon>
        <taxon>Acari</taxon>
        <taxon>Parasitiformes</taxon>
        <taxon>Ixodida</taxon>
        <taxon>Ixodoidea</taxon>
        <taxon>Ixodidae</taxon>
        <taxon>Ixodinae</taxon>
        <taxon>Ixodes</taxon>
    </lineage>
</organism>
<reference evidence="8" key="1">
    <citation type="submission" date="2012-12" db="EMBL/GenBank/DDBJ databases">
        <title>Identification and characterization of a phenylalanine ammonia-lyase gene family in Isatis indigotica Fort.</title>
        <authorList>
            <person name="Liu Q."/>
            <person name="Chen J."/>
            <person name="Zhou X."/>
            <person name="Di P."/>
            <person name="Xiao Y."/>
            <person name="Xuan H."/>
            <person name="Zhang L."/>
            <person name="Chen W."/>
        </authorList>
    </citation>
    <scope>NUCLEOTIDE SEQUENCE</scope>
    <source>
        <tissue evidence="8">Salivary gland</tissue>
    </source>
</reference>
<evidence type="ECO:0000256" key="2">
    <source>
        <dbReference type="ARBA" id="ARBA00022525"/>
    </source>
</evidence>
<dbReference type="GO" id="GO:0005576">
    <property type="term" value="C:extracellular region"/>
    <property type="evidence" value="ECO:0007669"/>
    <property type="project" value="UniProtKB-SubCell"/>
</dbReference>
<evidence type="ECO:0000256" key="4">
    <source>
        <dbReference type="ARBA" id="ARBA00023180"/>
    </source>
</evidence>
<proteinExistence type="evidence at transcript level"/>
<feature type="compositionally biased region" description="Low complexity" evidence="6">
    <location>
        <begin position="36"/>
        <end position="47"/>
    </location>
</feature>